<protein>
    <submittedName>
        <fullName evidence="1">Uncharacterized protein</fullName>
    </submittedName>
</protein>
<evidence type="ECO:0000313" key="1">
    <source>
        <dbReference type="EMBL" id="CAF4796158.1"/>
    </source>
</evidence>
<sequence>AIQHAYRMVTFLQTIEIEFIIHQNYLNAHHQFPSAGVVDIAFMDYVESLFH</sequence>
<organism evidence="1 2">
    <name type="scientific">Rotaria magnacalcarata</name>
    <dbReference type="NCBI Taxonomy" id="392030"/>
    <lineage>
        <taxon>Eukaryota</taxon>
        <taxon>Metazoa</taxon>
        <taxon>Spiralia</taxon>
        <taxon>Gnathifera</taxon>
        <taxon>Rotifera</taxon>
        <taxon>Eurotatoria</taxon>
        <taxon>Bdelloidea</taxon>
        <taxon>Philodinida</taxon>
        <taxon>Philodinidae</taxon>
        <taxon>Rotaria</taxon>
    </lineage>
</organism>
<feature type="non-terminal residue" evidence="1">
    <location>
        <position position="1"/>
    </location>
</feature>
<proteinExistence type="predicted"/>
<dbReference type="Proteomes" id="UP000681720">
    <property type="component" value="Unassembled WGS sequence"/>
</dbReference>
<name>A0A8S3B6I7_9BILA</name>
<gene>
    <name evidence="1" type="ORF">GIL414_LOCUS46960</name>
</gene>
<dbReference type="EMBL" id="CAJOBJ010148857">
    <property type="protein sequence ID" value="CAF4796158.1"/>
    <property type="molecule type" value="Genomic_DNA"/>
</dbReference>
<reference evidence="1" key="1">
    <citation type="submission" date="2021-02" db="EMBL/GenBank/DDBJ databases">
        <authorList>
            <person name="Nowell W R."/>
        </authorList>
    </citation>
    <scope>NUCLEOTIDE SEQUENCE</scope>
</reference>
<accession>A0A8S3B6I7</accession>
<comment type="caution">
    <text evidence="1">The sequence shown here is derived from an EMBL/GenBank/DDBJ whole genome shotgun (WGS) entry which is preliminary data.</text>
</comment>
<dbReference type="AlphaFoldDB" id="A0A8S3B6I7"/>
<evidence type="ECO:0000313" key="2">
    <source>
        <dbReference type="Proteomes" id="UP000681720"/>
    </source>
</evidence>